<sequence>MRVLLKNFETGDFYVKEAYEVSYGIVDVDTEQRAVVFELSDGTGDFGIKGLSPEEGNELVRKVAIQGYIDLTHYEDVYFEPYFDEDEE</sequence>
<proteinExistence type="predicted"/>
<dbReference type="Proteomes" id="UP000184342">
    <property type="component" value="Unassembled WGS sequence"/>
</dbReference>
<keyword evidence="2" id="KW-1185">Reference proteome</keyword>
<accession>A0A1M6JL91</accession>
<dbReference type="STRING" id="1122934.SAMN02745691_02030"/>
<evidence type="ECO:0000313" key="1">
    <source>
        <dbReference type="EMBL" id="SHJ47477.1"/>
    </source>
</evidence>
<dbReference type="AlphaFoldDB" id="A0A1M6JL91"/>
<dbReference type="EMBL" id="FQYT01000022">
    <property type="protein sequence ID" value="SHJ47477.1"/>
    <property type="molecule type" value="Genomic_DNA"/>
</dbReference>
<dbReference type="RefSeq" id="WP_073994294.1">
    <property type="nucleotide sequence ID" value="NZ_FQYT01000022.1"/>
</dbReference>
<evidence type="ECO:0000313" key="2">
    <source>
        <dbReference type="Proteomes" id="UP000184342"/>
    </source>
</evidence>
<dbReference type="OrthoDB" id="9859269at2"/>
<gene>
    <name evidence="1" type="ORF">SAMN02745691_02030</name>
</gene>
<name>A0A1M6JL91_9FIRM</name>
<organism evidence="1 2">
    <name type="scientific">Parasporobacterium paucivorans DSM 15970</name>
    <dbReference type="NCBI Taxonomy" id="1122934"/>
    <lineage>
        <taxon>Bacteria</taxon>
        <taxon>Bacillati</taxon>
        <taxon>Bacillota</taxon>
        <taxon>Clostridia</taxon>
        <taxon>Lachnospirales</taxon>
        <taxon>Lachnospiraceae</taxon>
        <taxon>Parasporobacterium</taxon>
    </lineage>
</organism>
<protein>
    <submittedName>
        <fullName evidence="1">Uncharacterized protein</fullName>
    </submittedName>
</protein>
<reference evidence="1 2" key="1">
    <citation type="submission" date="2016-11" db="EMBL/GenBank/DDBJ databases">
        <authorList>
            <person name="Jaros S."/>
            <person name="Januszkiewicz K."/>
            <person name="Wedrychowicz H."/>
        </authorList>
    </citation>
    <scope>NUCLEOTIDE SEQUENCE [LARGE SCALE GENOMIC DNA]</scope>
    <source>
        <strain evidence="1 2">DSM 15970</strain>
    </source>
</reference>